<feature type="compositionally biased region" description="Basic and acidic residues" evidence="8">
    <location>
        <begin position="1"/>
        <end position="12"/>
    </location>
</feature>
<dbReference type="Pfam" id="PF00902">
    <property type="entry name" value="TatC"/>
    <property type="match status" value="1"/>
</dbReference>
<organism evidence="9 10">
    <name type="scientific">Arachnia rubra</name>
    <dbReference type="NCBI Taxonomy" id="1547448"/>
    <lineage>
        <taxon>Bacteria</taxon>
        <taxon>Bacillati</taxon>
        <taxon>Actinomycetota</taxon>
        <taxon>Actinomycetes</taxon>
        <taxon>Propionibacteriales</taxon>
        <taxon>Propionibacteriaceae</taxon>
        <taxon>Arachnia</taxon>
    </lineage>
</organism>
<evidence type="ECO:0000313" key="9">
    <source>
        <dbReference type="EMBL" id="QUC09240.1"/>
    </source>
</evidence>
<keyword evidence="10" id="KW-1185">Reference proteome</keyword>
<feature type="transmembrane region" description="Helical" evidence="7">
    <location>
        <begin position="39"/>
        <end position="61"/>
    </location>
</feature>
<evidence type="ECO:0000256" key="1">
    <source>
        <dbReference type="ARBA" id="ARBA00004141"/>
    </source>
</evidence>
<sequence>MSSDTSRAEAKPRRSSWFRPPKKESPDGSMSLGDHLREIRYRVTISALALVLAAIGCAFFYQPLVEFIMYPYLVARDDVTAANSEAMLQLANTGVTGPFTLGVVILIICGLIITIPVWLYQIWAFVAPGLLAKEKKYVMAFLGAGIPLFLLGCAMGYWIWPKGIAVMLSFTPTGLGVMNYQDMSEFVSLELKVILIFGASFLLPVIVVALNLFNVVRGYQLKKWRKGVFFASFVLAAVATPSTDPFTMLCMAIPVTLLFYIAEMICRLLDRRKGIVESDEAQFNIDVDDGK</sequence>
<evidence type="ECO:0000256" key="6">
    <source>
        <dbReference type="ARBA" id="ARBA00023136"/>
    </source>
</evidence>
<dbReference type="HAMAP" id="MF_00902">
    <property type="entry name" value="TatC"/>
    <property type="match status" value="1"/>
</dbReference>
<dbReference type="NCBIfam" id="TIGR00945">
    <property type="entry name" value="tatC"/>
    <property type="match status" value="1"/>
</dbReference>
<dbReference type="PANTHER" id="PTHR30371:SF0">
    <property type="entry name" value="SEC-INDEPENDENT PROTEIN TRANSLOCASE PROTEIN TATC, CHLOROPLASTIC-RELATED"/>
    <property type="match status" value="1"/>
</dbReference>
<evidence type="ECO:0000313" key="10">
    <source>
        <dbReference type="Proteomes" id="UP000678513"/>
    </source>
</evidence>
<comment type="subunit">
    <text evidence="7">The Tat system comprises two distinct complexes: a TatABC complex, containing multiple copies of TatA, TatB and TatC subunits, and a separate TatA complex, containing only TatA subunits. Substrates initially bind to the TatABC complex, which probably triggers association of the separate TatA complex to form the active translocon.</text>
</comment>
<evidence type="ECO:0000256" key="3">
    <source>
        <dbReference type="ARBA" id="ARBA00022927"/>
    </source>
</evidence>
<comment type="similarity">
    <text evidence="7">Belongs to the TatC family.</text>
</comment>
<comment type="function">
    <text evidence="7">Part of the twin-arginine translocation (Tat) system that transports large folded proteins containing a characteristic twin-arginine motif in their signal peptide across membranes. Together with TatB, TatC is part of a receptor directly interacting with Tat signal peptides.</text>
</comment>
<reference evidence="9 10" key="1">
    <citation type="submission" date="2021-03" db="EMBL/GenBank/DDBJ databases">
        <title>Human Oral Microbial Genomes.</title>
        <authorList>
            <person name="Johnston C.D."/>
            <person name="Chen T."/>
            <person name="Dewhirst F.E."/>
        </authorList>
    </citation>
    <scope>NUCLEOTIDE SEQUENCE [LARGE SCALE GENOMIC DNA]</scope>
    <source>
        <strain evidence="9 10">DSMZ 100122</strain>
    </source>
</reference>
<feature type="transmembrane region" description="Helical" evidence="7">
    <location>
        <begin position="193"/>
        <end position="212"/>
    </location>
</feature>
<keyword evidence="3 7" id="KW-0653">Protein transport</keyword>
<feature type="transmembrane region" description="Helical" evidence="7">
    <location>
        <begin position="246"/>
        <end position="266"/>
    </location>
</feature>
<accession>A0ABX7Y8U4</accession>
<evidence type="ECO:0000256" key="8">
    <source>
        <dbReference type="SAM" id="MobiDB-lite"/>
    </source>
</evidence>
<proteinExistence type="inferred from homology"/>
<dbReference type="PANTHER" id="PTHR30371">
    <property type="entry name" value="SEC-INDEPENDENT PROTEIN TRANSLOCASE PROTEIN TATC"/>
    <property type="match status" value="1"/>
</dbReference>
<feature type="transmembrane region" description="Helical" evidence="7">
    <location>
        <begin position="99"/>
        <end position="126"/>
    </location>
</feature>
<dbReference type="EMBL" id="CP072384">
    <property type="protein sequence ID" value="QUC09240.1"/>
    <property type="molecule type" value="Genomic_DNA"/>
</dbReference>
<keyword evidence="5 7" id="KW-0811">Translocation</keyword>
<feature type="transmembrane region" description="Helical" evidence="7">
    <location>
        <begin position="224"/>
        <end position="240"/>
    </location>
</feature>
<keyword evidence="7" id="KW-0813">Transport</keyword>
<evidence type="ECO:0000256" key="7">
    <source>
        <dbReference type="HAMAP-Rule" id="MF_00902"/>
    </source>
</evidence>
<name>A0ABX7Y8U4_9ACTN</name>
<evidence type="ECO:0000256" key="2">
    <source>
        <dbReference type="ARBA" id="ARBA00022692"/>
    </source>
</evidence>
<gene>
    <name evidence="7 9" type="primary">tatC</name>
    <name evidence="9" type="ORF">J5A65_05865</name>
</gene>
<keyword evidence="2 7" id="KW-0812">Transmembrane</keyword>
<evidence type="ECO:0000256" key="5">
    <source>
        <dbReference type="ARBA" id="ARBA00023010"/>
    </source>
</evidence>
<dbReference type="PRINTS" id="PR01840">
    <property type="entry name" value="TATCFAMILY"/>
</dbReference>
<keyword evidence="6 7" id="KW-0472">Membrane</keyword>
<evidence type="ECO:0000256" key="4">
    <source>
        <dbReference type="ARBA" id="ARBA00022989"/>
    </source>
</evidence>
<dbReference type="Proteomes" id="UP000678513">
    <property type="component" value="Chromosome"/>
</dbReference>
<keyword evidence="7" id="KW-1003">Cell membrane</keyword>
<dbReference type="InterPro" id="IPR002033">
    <property type="entry name" value="TatC"/>
</dbReference>
<protein>
    <recommendedName>
        <fullName evidence="7">Sec-independent protein translocase protein TatC</fullName>
    </recommendedName>
</protein>
<comment type="subcellular location">
    <subcellularLocation>
        <location evidence="7">Cell membrane</location>
        <topology evidence="7">Multi-pass membrane protein</topology>
    </subcellularLocation>
    <subcellularLocation>
        <location evidence="1">Membrane</location>
        <topology evidence="1">Multi-pass membrane protein</topology>
    </subcellularLocation>
</comment>
<feature type="transmembrane region" description="Helical" evidence="7">
    <location>
        <begin position="138"/>
        <end position="160"/>
    </location>
</feature>
<keyword evidence="4 7" id="KW-1133">Transmembrane helix</keyword>
<feature type="region of interest" description="Disordered" evidence="8">
    <location>
        <begin position="1"/>
        <end position="31"/>
    </location>
</feature>